<sequence>MAHVQEEIERKQNRIEDCPKVAETKDNFLTRINKIFATLKNEIAKVDTGEVDEPFELPATSTGDEPRSSAEQQSDIKKGTSRLSIKDKAYSSKIIYSRTRRYADPNMHENFADLAVIEPDDVEEEPRPSAPVKSPPKKRKRTQKTTNPNTTSSADATTGDTKPVALVGDETPGAEASSPSKSPSKVKAPRQSAKVKAPRQSTEGKTPKTPRQSKGK</sequence>
<feature type="compositionally biased region" description="Low complexity" evidence="1">
    <location>
        <begin position="144"/>
        <end position="161"/>
    </location>
</feature>
<evidence type="ECO:0000313" key="3">
    <source>
        <dbReference type="Proteomes" id="UP000252519"/>
    </source>
</evidence>
<keyword evidence="3" id="KW-1185">Reference proteome</keyword>
<feature type="compositionally biased region" description="Basic and acidic residues" evidence="1">
    <location>
        <begin position="64"/>
        <end position="83"/>
    </location>
</feature>
<comment type="caution">
    <text evidence="2">The sequence shown here is derived from an EMBL/GenBank/DDBJ whole genome shotgun (WGS) entry which is preliminary data.</text>
</comment>
<protein>
    <submittedName>
        <fullName evidence="2">Uncharacterized protein</fullName>
    </submittedName>
</protein>
<dbReference type="OrthoDB" id="20127at2759"/>
<reference evidence="2 3" key="1">
    <citation type="submission" date="2014-10" db="EMBL/GenBank/DDBJ databases">
        <title>Draft genome of the hookworm Ancylostoma caninum.</title>
        <authorList>
            <person name="Mitreva M."/>
        </authorList>
    </citation>
    <scope>NUCLEOTIDE SEQUENCE [LARGE SCALE GENOMIC DNA]</scope>
    <source>
        <strain evidence="2 3">Baltimore</strain>
    </source>
</reference>
<evidence type="ECO:0000256" key="1">
    <source>
        <dbReference type="SAM" id="MobiDB-lite"/>
    </source>
</evidence>
<dbReference type="Proteomes" id="UP000252519">
    <property type="component" value="Unassembled WGS sequence"/>
</dbReference>
<gene>
    <name evidence="2" type="ORF">ANCCAN_25694</name>
</gene>
<feature type="region of interest" description="Disordered" evidence="1">
    <location>
        <begin position="47"/>
        <end position="83"/>
    </location>
</feature>
<feature type="compositionally biased region" description="Low complexity" evidence="1">
    <location>
        <begin position="174"/>
        <end position="186"/>
    </location>
</feature>
<dbReference type="EMBL" id="JOJR01002497">
    <property type="protein sequence ID" value="RCN28558.1"/>
    <property type="molecule type" value="Genomic_DNA"/>
</dbReference>
<dbReference type="STRING" id="29170.A0A368FAC0"/>
<feature type="region of interest" description="Disordered" evidence="1">
    <location>
        <begin position="114"/>
        <end position="216"/>
    </location>
</feature>
<name>A0A368FAC0_ANCCA</name>
<proteinExistence type="predicted"/>
<accession>A0A368FAC0</accession>
<evidence type="ECO:0000313" key="2">
    <source>
        <dbReference type="EMBL" id="RCN28558.1"/>
    </source>
</evidence>
<dbReference type="AlphaFoldDB" id="A0A368FAC0"/>
<organism evidence="2 3">
    <name type="scientific">Ancylostoma caninum</name>
    <name type="common">Dog hookworm</name>
    <dbReference type="NCBI Taxonomy" id="29170"/>
    <lineage>
        <taxon>Eukaryota</taxon>
        <taxon>Metazoa</taxon>
        <taxon>Ecdysozoa</taxon>
        <taxon>Nematoda</taxon>
        <taxon>Chromadorea</taxon>
        <taxon>Rhabditida</taxon>
        <taxon>Rhabditina</taxon>
        <taxon>Rhabditomorpha</taxon>
        <taxon>Strongyloidea</taxon>
        <taxon>Ancylostomatidae</taxon>
        <taxon>Ancylostomatinae</taxon>
        <taxon>Ancylostoma</taxon>
    </lineage>
</organism>
<feature type="compositionally biased region" description="Polar residues" evidence="1">
    <location>
        <begin position="199"/>
        <end position="210"/>
    </location>
</feature>